<name>A0A0K1PRR3_9BACT</name>
<dbReference type="RefSeq" id="WP_146647533.1">
    <property type="nucleotide sequence ID" value="NZ_CP012333.1"/>
</dbReference>
<reference evidence="1 2" key="1">
    <citation type="submission" date="2015-08" db="EMBL/GenBank/DDBJ databases">
        <authorList>
            <person name="Babu N.S."/>
            <person name="Beckwith C.J."/>
            <person name="Beseler K.G."/>
            <person name="Brison A."/>
            <person name="Carone J.V."/>
            <person name="Caskin T.P."/>
            <person name="Diamond M."/>
            <person name="Durham M.E."/>
            <person name="Foxe J.M."/>
            <person name="Go M."/>
            <person name="Henderson B.A."/>
            <person name="Jones I.B."/>
            <person name="McGettigan J.A."/>
            <person name="Micheletti S.J."/>
            <person name="Nasrallah M.E."/>
            <person name="Ortiz D."/>
            <person name="Piller C.R."/>
            <person name="Privatt S.R."/>
            <person name="Schneider S.L."/>
            <person name="Sharp S."/>
            <person name="Smith T.C."/>
            <person name="Stanton J.D."/>
            <person name="Ullery H.E."/>
            <person name="Wilson R.J."/>
            <person name="Serrano M.G."/>
            <person name="Buck G."/>
            <person name="Lee V."/>
            <person name="Wang Y."/>
            <person name="Carvalho R."/>
            <person name="Voegtly L."/>
            <person name="Shi R."/>
            <person name="Duckworth R."/>
            <person name="Johnson A."/>
            <person name="Loviza R."/>
            <person name="Walstead R."/>
            <person name="Shah Z."/>
            <person name="Kiflezghi M."/>
            <person name="Wade K."/>
            <person name="Ball S.L."/>
            <person name="Bradley K.W."/>
            <person name="Asai D.J."/>
            <person name="Bowman C.A."/>
            <person name="Russell D.A."/>
            <person name="Pope W.H."/>
            <person name="Jacobs-Sera D."/>
            <person name="Hendrix R.W."/>
            <person name="Hatfull G.F."/>
        </authorList>
    </citation>
    <scope>NUCLEOTIDE SEQUENCE [LARGE SCALE GENOMIC DNA]</scope>
    <source>
        <strain evidence="1 2">DSM 27648</strain>
    </source>
</reference>
<keyword evidence="2" id="KW-1185">Reference proteome</keyword>
<sequence length="165" mass="18295">MDDYEDEPLSCEEQAAIATDFVARLQKLASHDAPEAPGLLGRMVSPIVQGGAAQFDRACVLVRRRTRLEARTDTFGRVEELADGSAIIVTTIPTDLDELAWRLSDDDASFLAEHDDERGIPVFSAAHLERVRSAFSYDEALAILGDETAFLVPRTELSNRHERRP</sequence>
<dbReference type="EMBL" id="CP012333">
    <property type="protein sequence ID" value="AKU96213.1"/>
    <property type="molecule type" value="Genomic_DNA"/>
</dbReference>
<dbReference type="KEGG" id="llu:AKJ09_02877"/>
<dbReference type="Proteomes" id="UP000064967">
    <property type="component" value="Chromosome"/>
</dbReference>
<evidence type="ECO:0000313" key="1">
    <source>
        <dbReference type="EMBL" id="AKU96213.1"/>
    </source>
</evidence>
<accession>A0A0K1PRR3</accession>
<dbReference type="AlphaFoldDB" id="A0A0K1PRR3"/>
<gene>
    <name evidence="1" type="ORF">AKJ09_02877</name>
</gene>
<organism evidence="1 2">
    <name type="scientific">Labilithrix luteola</name>
    <dbReference type="NCBI Taxonomy" id="1391654"/>
    <lineage>
        <taxon>Bacteria</taxon>
        <taxon>Pseudomonadati</taxon>
        <taxon>Myxococcota</taxon>
        <taxon>Polyangia</taxon>
        <taxon>Polyangiales</taxon>
        <taxon>Labilitrichaceae</taxon>
        <taxon>Labilithrix</taxon>
    </lineage>
</organism>
<evidence type="ECO:0000313" key="2">
    <source>
        <dbReference type="Proteomes" id="UP000064967"/>
    </source>
</evidence>
<dbReference type="STRING" id="1391654.AKJ09_02877"/>
<proteinExistence type="predicted"/>
<protein>
    <submittedName>
        <fullName evidence="1">Uncharacterized protein</fullName>
    </submittedName>
</protein>